<reference evidence="2" key="1">
    <citation type="journal article" date="2021" name="Proc. Natl. Acad. Sci. U.S.A.">
        <title>A Catalog of Tens of Thousands of Viruses from Human Metagenomes Reveals Hidden Associations with Chronic Diseases.</title>
        <authorList>
            <person name="Tisza M.J."/>
            <person name="Buck C.B."/>
        </authorList>
    </citation>
    <scope>NUCLEOTIDE SEQUENCE</scope>
    <source>
        <strain evidence="2">Ct53O25</strain>
    </source>
</reference>
<keyword evidence="1" id="KW-0472">Membrane</keyword>
<protein>
    <recommendedName>
        <fullName evidence="3">Holin</fullName>
    </recommendedName>
</protein>
<dbReference type="EMBL" id="BK014869">
    <property type="protein sequence ID" value="DAD79633.1"/>
    <property type="molecule type" value="Genomic_DNA"/>
</dbReference>
<keyword evidence="1" id="KW-1133">Transmembrane helix</keyword>
<name>A0A8S5MBA0_9CAUD</name>
<feature type="transmembrane region" description="Helical" evidence="1">
    <location>
        <begin position="34"/>
        <end position="55"/>
    </location>
</feature>
<evidence type="ECO:0000256" key="1">
    <source>
        <dbReference type="SAM" id="Phobius"/>
    </source>
</evidence>
<evidence type="ECO:0000313" key="2">
    <source>
        <dbReference type="EMBL" id="DAD79633.1"/>
    </source>
</evidence>
<accession>A0A8S5MBA0</accession>
<evidence type="ECO:0008006" key="3">
    <source>
        <dbReference type="Google" id="ProtNLM"/>
    </source>
</evidence>
<organism evidence="2">
    <name type="scientific">Podoviridae sp. ct53O25</name>
    <dbReference type="NCBI Taxonomy" id="2826539"/>
    <lineage>
        <taxon>Viruses</taxon>
        <taxon>Duplodnaviria</taxon>
        <taxon>Heunggongvirae</taxon>
        <taxon>Uroviricota</taxon>
        <taxon>Caudoviricetes</taxon>
    </lineage>
</organism>
<feature type="transmembrane region" description="Helical" evidence="1">
    <location>
        <begin position="61"/>
        <end position="82"/>
    </location>
</feature>
<proteinExistence type="predicted"/>
<feature type="transmembrane region" description="Helical" evidence="1">
    <location>
        <begin position="6"/>
        <end position="22"/>
    </location>
</feature>
<sequence>MNEIAQHLDIFVVVIGAALGSFKASQEFDKDKPFCNRSIDVAIGIFVGLSMAFHFGAQFSLWLSGLLAVVGGASGAMVLEVLMQMLPSITRKIVKDWVSKKLQ</sequence>
<keyword evidence="1" id="KW-0812">Transmembrane</keyword>